<name>A0A6L5E6M4_9ENTR</name>
<accession>A0A6L5E6M4</accession>
<dbReference type="PANTHER" id="PTHR35564">
    <property type="match status" value="1"/>
</dbReference>
<dbReference type="Pfam" id="PF06996">
    <property type="entry name" value="T6SS_TssG"/>
    <property type="match status" value="1"/>
</dbReference>
<gene>
    <name evidence="1" type="ORF">GBB84_04835</name>
</gene>
<dbReference type="PANTHER" id="PTHR35564:SF4">
    <property type="entry name" value="CYTOPLASMIC PROTEIN"/>
    <property type="match status" value="1"/>
</dbReference>
<keyword evidence="2" id="KW-1185">Reference proteome</keyword>
<sequence length="323" mass="35300">MARYRSQPADSVIAQLRREPWRFSLEQCVRLLELSGVSPELRGELGLTFAPAEIGRLQGARVEVRSLGLGGADGVLPYEELEALPQAAQDFLNLFEQRMIEHDCRSRSVYRLATPYARREQAAGGELMQALCGFLTTARPAQVPLSLIQSGLLANRRRGAAGFVALAAAMMNISVSVEAFVGRWQGLPADAQSRTGCRLGRNSVAGRHAWHQHAGIRLHLIVSSAAQWRTFLPGGEGFTTLSLAGRLWFGAAISLELVMRGTLTLDTHLSRARPPRLGRTAQLQGRKASPCCCRLFFREDEHGFKRVGTTTEPELLSRAGTGG</sequence>
<comment type="caution">
    <text evidence="1">The sequence shown here is derived from an EMBL/GenBank/DDBJ whole genome shotgun (WGS) entry which is preliminary data.</text>
</comment>
<evidence type="ECO:0000313" key="1">
    <source>
        <dbReference type="EMBL" id="MPQ50238.1"/>
    </source>
</evidence>
<dbReference type="Proteomes" id="UP000475079">
    <property type="component" value="Unassembled WGS sequence"/>
</dbReference>
<dbReference type="RefSeq" id="WP_152401936.1">
    <property type="nucleotide sequence ID" value="NZ_WHIY01000002.1"/>
</dbReference>
<dbReference type="InterPro" id="IPR010732">
    <property type="entry name" value="T6SS_TssG-like"/>
</dbReference>
<dbReference type="EMBL" id="WHIY01000002">
    <property type="protein sequence ID" value="MPQ50238.1"/>
    <property type="molecule type" value="Genomic_DNA"/>
</dbReference>
<organism evidence="1 2">
    <name type="scientific">Citrobacter telavivensis</name>
    <dbReference type="NCBI Taxonomy" id="2653932"/>
    <lineage>
        <taxon>Bacteria</taxon>
        <taxon>Pseudomonadati</taxon>
        <taxon>Pseudomonadota</taxon>
        <taxon>Gammaproteobacteria</taxon>
        <taxon>Enterobacterales</taxon>
        <taxon>Enterobacteriaceae</taxon>
        <taxon>Citrobacter</taxon>
    </lineage>
</organism>
<proteinExistence type="predicted"/>
<protein>
    <submittedName>
        <fullName evidence="1">Type VI secretion system baseplate subunit TssG</fullName>
    </submittedName>
</protein>
<reference evidence="1 2" key="1">
    <citation type="submission" date="2019-10" db="EMBL/GenBank/DDBJ databases">
        <title>Characterization of a new Citrobacter species.</title>
        <authorList>
            <person name="Goncalves Ribeiro T."/>
            <person name="Izdebski R."/>
            <person name="Urbanowicz P."/>
            <person name="Carmeli Y."/>
            <person name="Gniadkowski M."/>
            <person name="Peixe L."/>
        </authorList>
    </citation>
    <scope>NUCLEOTIDE SEQUENCE [LARGE SCALE GENOMIC DNA]</scope>
    <source>
        <strain evidence="1 2">NMI7905_11</strain>
    </source>
</reference>
<dbReference type="AlphaFoldDB" id="A0A6L5E6M4"/>
<evidence type="ECO:0000313" key="2">
    <source>
        <dbReference type="Proteomes" id="UP000475079"/>
    </source>
</evidence>